<dbReference type="EMBL" id="CP002738">
    <property type="protein sequence ID" value="AEF99441.1"/>
    <property type="molecule type" value="Genomic_DNA"/>
</dbReference>
<dbReference type="eggNOG" id="COG4849">
    <property type="taxonomic scope" value="Bacteria"/>
</dbReference>
<dbReference type="InterPro" id="IPR014942">
    <property type="entry name" value="AbiEii"/>
</dbReference>
<dbReference type="AlphaFoldDB" id="F9ZV08"/>
<dbReference type="SUPFAM" id="SSF81301">
    <property type="entry name" value="Nucleotidyltransferase"/>
    <property type="match status" value="1"/>
</dbReference>
<accession>F9ZV08</accession>
<dbReference type="OrthoDB" id="5918411at2"/>
<name>F9ZV08_METMM</name>
<dbReference type="InterPro" id="IPR014513">
    <property type="entry name" value="UCP021525"/>
</dbReference>
<reference evidence="2" key="3">
    <citation type="submission" date="2011-05" db="EMBL/GenBank/DDBJ databases">
        <title>Complete sequence of Methylomonas methanica MC09.</title>
        <authorList>
            <consortium name="US DOE Joint Genome Institute"/>
            <person name="Lucas S."/>
            <person name="Han J."/>
            <person name="Lapidus A."/>
            <person name="Cheng J.-F."/>
            <person name="Goodwin L."/>
            <person name="Pitluck S."/>
            <person name="Peters L."/>
            <person name="Mikhailova N."/>
            <person name="Teshima H."/>
            <person name="Han C."/>
            <person name="Tapia R."/>
            <person name="Land M."/>
            <person name="Hauser L."/>
            <person name="Kyrpides N."/>
            <person name="Ivanova N."/>
            <person name="Pagani I."/>
            <person name="Stein L."/>
            <person name="Woyke T."/>
        </authorList>
    </citation>
    <scope>NUCLEOTIDE SEQUENCE [LARGE SCALE GENOMIC DNA]</scope>
    <source>
        <strain evidence="2">MC09</strain>
    </source>
</reference>
<gene>
    <name evidence="1" type="ordered locus">Metme_1005</name>
</gene>
<dbReference type="STRING" id="857087.Metme_1005"/>
<protein>
    <submittedName>
        <fullName evidence="1">Uncharacterized conserved protein UCP021525</fullName>
    </submittedName>
</protein>
<evidence type="ECO:0000313" key="2">
    <source>
        <dbReference type="Proteomes" id="UP000008888"/>
    </source>
</evidence>
<dbReference type="RefSeq" id="WP_013817708.1">
    <property type="nucleotide sequence ID" value="NC_015572.1"/>
</dbReference>
<dbReference type="Proteomes" id="UP000008888">
    <property type="component" value="Chromosome"/>
</dbReference>
<reference key="2">
    <citation type="submission" date="2011-05" db="EMBL/GenBank/DDBJ databases">
        <title>Complete genome sequence of the aerobic marine methanotroph Methylomonas methanica MC09.</title>
        <authorList>
            <person name="Boden R."/>
            <person name="Cunliffe M."/>
            <person name="Scanlan J."/>
            <person name="Moussard H."/>
            <person name="Kits K.D."/>
            <person name="Klotz M."/>
            <person name="Jetten M."/>
            <person name="Vuilleumier S."/>
            <person name="Han J."/>
            <person name="Peters L."/>
            <person name="Mikhailova N."/>
            <person name="Teshima H."/>
            <person name="Tapia R."/>
            <person name="Kyrpides N."/>
            <person name="Ivanova N."/>
            <person name="Pagani I."/>
            <person name="Cheng J.-F."/>
            <person name="Goodwin L."/>
            <person name="Han C."/>
            <person name="Hauser L."/>
            <person name="Land M."/>
            <person name="Lapidus A."/>
            <person name="Lucas S."/>
            <person name="Pitluck S."/>
            <person name="Woyke T."/>
            <person name="Stein L.Y."/>
            <person name="Murrell C."/>
        </authorList>
    </citation>
    <scope>NUCLEOTIDE SEQUENCE</scope>
    <source>
        <strain>MC09</strain>
    </source>
</reference>
<evidence type="ECO:0000313" key="1">
    <source>
        <dbReference type="EMBL" id="AEF99441.1"/>
    </source>
</evidence>
<dbReference type="HOGENOM" id="CLU_069344_1_0_6"/>
<sequence>MSKNLLNISGKINEPFLGIYALIAEIAEQNNLPFFIIGATARDIVFEHAYGITAPRATRDVDLAVQVSDWQDFKTLKNQLLETGQFITDKQKQRLRYHQEIPVDIVPFGDIETNGNIVWPPEYDIEMTVTGFQEAYATSQIFRLREHPPLDVNVVTPVGLMTLKIIAWKERYPQAQKDALDIAFVLRYYMDAGNTDLFWDEHSDIAAEDHDYRQSGARMLGREMANILSPESKQLIINILSQETGDQKIYRLVENMMTNPAQFDDNQQLLEALYRGLIEQPPQQG</sequence>
<dbReference type="InterPro" id="IPR043519">
    <property type="entry name" value="NT_sf"/>
</dbReference>
<reference evidence="1 2" key="1">
    <citation type="journal article" date="2011" name="J. Bacteriol.">
        <title>Complete Genome Sequence of the Aerobic Marine Methanotroph Methylomonas methanica MC09.</title>
        <authorList>
            <person name="Boden R."/>
            <person name="Cunliffe M."/>
            <person name="Scanlan J."/>
            <person name="Moussard H."/>
            <person name="Kits K.D."/>
            <person name="Klotz M.G."/>
            <person name="Jetten M.S."/>
            <person name="Vuilleumier S."/>
            <person name="Han J."/>
            <person name="Peters L."/>
            <person name="Mikhailova N."/>
            <person name="Teshima H."/>
            <person name="Tapia R."/>
            <person name="Kyrpides N."/>
            <person name="Ivanova N."/>
            <person name="Pagani I."/>
            <person name="Cheng J.F."/>
            <person name="Goodwin L."/>
            <person name="Han C."/>
            <person name="Hauser L."/>
            <person name="Land M.L."/>
            <person name="Lapidus A."/>
            <person name="Lucas S."/>
            <person name="Pitluck S."/>
            <person name="Woyke T."/>
            <person name="Stein L."/>
            <person name="Murrell J.C."/>
        </authorList>
    </citation>
    <scope>NUCLEOTIDE SEQUENCE [LARGE SCALE GENOMIC DNA]</scope>
    <source>
        <strain evidence="1 2">MC09</strain>
    </source>
</reference>
<dbReference type="PIRSF" id="PIRSF021525">
    <property type="entry name" value="UCP021525"/>
    <property type="match status" value="1"/>
</dbReference>
<organism evidence="1 2">
    <name type="scientific">Methylomonas methanica (strain DSM 25384 / MC09)</name>
    <dbReference type="NCBI Taxonomy" id="857087"/>
    <lineage>
        <taxon>Bacteria</taxon>
        <taxon>Pseudomonadati</taxon>
        <taxon>Pseudomonadota</taxon>
        <taxon>Gammaproteobacteria</taxon>
        <taxon>Methylococcales</taxon>
        <taxon>Methylococcaceae</taxon>
        <taxon>Methylomonas</taxon>
    </lineage>
</organism>
<dbReference type="KEGG" id="mmt:Metme_1005"/>
<proteinExistence type="predicted"/>
<keyword evidence="2" id="KW-1185">Reference proteome</keyword>
<dbReference type="Pfam" id="PF08843">
    <property type="entry name" value="AbiEii"/>
    <property type="match status" value="1"/>
</dbReference>